<feature type="domain" description="Teneurin-like YD-shell" evidence="2">
    <location>
        <begin position="152"/>
        <end position="276"/>
    </location>
</feature>
<keyword evidence="5" id="KW-1185">Reference proteome</keyword>
<evidence type="ECO:0000313" key="4">
    <source>
        <dbReference type="EMBL" id="UVQ75755.1"/>
    </source>
</evidence>
<proteinExistence type="predicted"/>
<evidence type="ECO:0000256" key="1">
    <source>
        <dbReference type="ARBA" id="ARBA00022737"/>
    </source>
</evidence>
<reference evidence="4" key="2">
    <citation type="submission" date="2022-08" db="EMBL/GenBank/DDBJ databases">
        <title>Genome Sequencing of Bacteroides fragilis Group Isolates with Nanopore Technology.</title>
        <authorList>
            <person name="Tisza M.J."/>
            <person name="Smith D."/>
            <person name="Dekker J.P."/>
        </authorList>
    </citation>
    <scope>NUCLEOTIDE SEQUENCE</scope>
    <source>
        <strain evidence="4">BFG-527</strain>
    </source>
</reference>
<reference evidence="3" key="1">
    <citation type="submission" date="2015-09" db="EMBL/GenBank/DDBJ databases">
        <authorList>
            <consortium name="Pathogen Informatics"/>
        </authorList>
    </citation>
    <scope>NUCLEOTIDE SEQUENCE [LARGE SCALE GENOMIC DNA]</scope>
    <source>
        <strain evidence="3">2789STDY5834846</strain>
    </source>
</reference>
<dbReference type="Proteomes" id="UP000095606">
    <property type="component" value="Unassembled WGS sequence"/>
</dbReference>
<dbReference type="Pfam" id="PF25023">
    <property type="entry name" value="TEN_YD-shell"/>
    <property type="match status" value="1"/>
</dbReference>
<dbReference type="EMBL" id="CZAE01000006">
    <property type="protein sequence ID" value="CUP05287.1"/>
    <property type="molecule type" value="Genomic_DNA"/>
</dbReference>
<dbReference type="InterPro" id="IPR056823">
    <property type="entry name" value="TEN-like_YD-shell"/>
</dbReference>
<dbReference type="Proteomes" id="UP001060104">
    <property type="component" value="Chromosome"/>
</dbReference>
<accession>A0A174K5F0</accession>
<dbReference type="AlphaFoldDB" id="A0A174K5F0"/>
<dbReference type="GeneID" id="69588002"/>
<keyword evidence="1" id="KW-0677">Repeat</keyword>
<evidence type="ECO:0000313" key="5">
    <source>
        <dbReference type="Proteomes" id="UP001060104"/>
    </source>
</evidence>
<evidence type="ECO:0000313" key="3">
    <source>
        <dbReference type="EMBL" id="CUP05287.1"/>
    </source>
</evidence>
<gene>
    <name evidence="3" type="primary">wapA_2</name>
    <name evidence="3" type="ORF">ERS852461_01760</name>
    <name evidence="4" type="ORF">NXY30_04950</name>
</gene>
<protein>
    <submittedName>
        <fullName evidence="3">Cell wall-associated polypeptide CWBP200</fullName>
    </submittedName>
</protein>
<name>A0A174K5F0_9BACE</name>
<dbReference type="InterPro" id="IPR050708">
    <property type="entry name" value="T6SS_VgrG/RHS"/>
</dbReference>
<sequence length="590" mass="64385">MSLEECGAVIRSIVTRSLVESFGYDALNRLSTFGDKVVKYDNCGNIRQKGDAGELVYTNPNRPYAVTGLAPLSEDRINYGIDITYTAAERPSVIARGTQKAVLTYNANHDRIRMQYSDNSRNLLTRYYLGGNYELDVDSTGMHERLYLGGGYYDASAVLMKKGDTSSVYFIHRDYLGSVLQIADAQGNIVEENNFDAWGCRRNPSTQKAYTIGTAPKLLLGRGYTGHEHLEMFGVINMNARLYDPVLGHFLTPDPYVQILDFTQAFNRYSYCMNSPLCYVDENGEFFFSIFLGPVGAILDGICWGAVIGAGASAVTYSVSTLISGQPWNSGNFWKSVGVGAVGGAIGGGFGAVGSLSALGTFGNSVGYNMLSGVANTAATNAIFGNDMNWSDIYSVIGGSAIGIVIPTFKGVNGGKLANSLAEIGYNSMRGTATGLTSGVVNAIAYKDPDRIWQDAVGGAISGVSRSIAMDVIFGAPYKVEKSYGAEGLYRGGGLSTLLMKGGGITLGRNMYVNSRNDEEGTRFHENYHIQQQNQMGWANFYGRTIQEYSQYGFFDPMDNVYTTKGTLEYKADEYRNRMMKIPWRSSYYK</sequence>
<organism evidence="3">
    <name type="scientific">Bacteroides faecis</name>
    <dbReference type="NCBI Taxonomy" id="674529"/>
    <lineage>
        <taxon>Bacteria</taxon>
        <taxon>Pseudomonadati</taxon>
        <taxon>Bacteroidota</taxon>
        <taxon>Bacteroidia</taxon>
        <taxon>Bacteroidales</taxon>
        <taxon>Bacteroidaceae</taxon>
        <taxon>Bacteroides</taxon>
    </lineage>
</organism>
<evidence type="ECO:0000259" key="2">
    <source>
        <dbReference type="Pfam" id="PF25023"/>
    </source>
</evidence>
<dbReference type="PANTHER" id="PTHR32305:SF15">
    <property type="entry name" value="PROTEIN RHSA-RELATED"/>
    <property type="match status" value="1"/>
</dbReference>
<dbReference type="RefSeq" id="WP_055269309.1">
    <property type="nucleotide sequence ID" value="NZ_CAXKYA010000004.1"/>
</dbReference>
<dbReference type="PANTHER" id="PTHR32305">
    <property type="match status" value="1"/>
</dbReference>
<dbReference type="Gene3D" id="2.180.10.10">
    <property type="entry name" value="RHS repeat-associated core"/>
    <property type="match status" value="1"/>
</dbReference>
<dbReference type="EMBL" id="CP103141">
    <property type="protein sequence ID" value="UVQ75755.1"/>
    <property type="molecule type" value="Genomic_DNA"/>
</dbReference>
<dbReference type="InterPro" id="IPR022385">
    <property type="entry name" value="Rhs_assc_core"/>
</dbReference>
<dbReference type="NCBIfam" id="TIGR03696">
    <property type="entry name" value="Rhs_assc_core"/>
    <property type="match status" value="1"/>
</dbReference>